<dbReference type="AlphaFoldDB" id="A0A2S6EYT9"/>
<sequence>MGQMAMLNQSMQILKSLSEGMGTAGGVAWTTFGLLFGSLGLTVGNSALTISLGAISASLFLLVAIPVTYWSYCNSHKENDELRHAIEEQENQIVHYLTEYLLATRQECLLKNPQKYRNHYDKSVLAEDLKNRLLKTRLKRPVSFTTAQFLDCLLDDNHKNSILGMLIDACTMDKLVLKKKLLTIYRDSVFLQFEELSLFAKLKTGFIAFCAGFGSLAGCSSGSLGLFAALGIFPGFAAVPLVGLAIMGIACVFGLLLSGMSIDTAIQRSKEKQLFLQSEAIHHDLKNLATLKTASVKAELKAQTKYQIGAKEGLTEKLTMSKLLKQSSSFDSYFYRNHPLWNISHNSPEISSCGFESTCSTFSL</sequence>
<evidence type="ECO:0000313" key="1">
    <source>
        <dbReference type="EMBL" id="PPK30340.1"/>
    </source>
</evidence>
<accession>A0A2S6EYT9</accession>
<dbReference type="EMBL" id="PQWY01000012">
    <property type="protein sequence ID" value="PPK30340.1"/>
    <property type="molecule type" value="Genomic_DNA"/>
</dbReference>
<comment type="caution">
    <text evidence="1">The sequence shown here is derived from an EMBL/GenBank/DDBJ whole genome shotgun (WGS) entry which is preliminary data.</text>
</comment>
<reference evidence="1 2" key="1">
    <citation type="submission" date="2018-02" db="EMBL/GenBank/DDBJ databases">
        <title>Draft genome sequences of four Legionella pneumophila clinical strains isolated in Ontario.</title>
        <authorList>
            <person name="Fortuna A."/>
            <person name="Ramnarine R."/>
            <person name="Li A."/>
            <person name="Frantz C."/>
            <person name="Mallo G."/>
        </authorList>
    </citation>
    <scope>NUCLEOTIDE SEQUENCE [LARGE SCALE GENOMIC DNA]</scope>
    <source>
        <strain evidence="1 2">LG61</strain>
    </source>
</reference>
<protein>
    <submittedName>
        <fullName evidence="1">Uncharacterized protein</fullName>
    </submittedName>
</protein>
<gene>
    <name evidence="1" type="ORF">C3928_09470</name>
</gene>
<evidence type="ECO:0000313" key="2">
    <source>
        <dbReference type="Proteomes" id="UP000239239"/>
    </source>
</evidence>
<dbReference type="OrthoDB" id="9893723at2"/>
<dbReference type="Proteomes" id="UP000239239">
    <property type="component" value="Unassembled WGS sequence"/>
</dbReference>
<proteinExistence type="predicted"/>
<organism evidence="1 2">
    <name type="scientific">Legionella pneumophila</name>
    <dbReference type="NCBI Taxonomy" id="446"/>
    <lineage>
        <taxon>Bacteria</taxon>
        <taxon>Pseudomonadati</taxon>
        <taxon>Pseudomonadota</taxon>
        <taxon>Gammaproteobacteria</taxon>
        <taxon>Legionellales</taxon>
        <taxon>Legionellaceae</taxon>
        <taxon>Legionella</taxon>
    </lineage>
</organism>
<name>A0A2S6EYT9_LEGPN</name>